<dbReference type="Gene3D" id="3.80.10.10">
    <property type="entry name" value="Ribonuclease Inhibitor"/>
    <property type="match status" value="1"/>
</dbReference>
<evidence type="ECO:0000313" key="1">
    <source>
        <dbReference type="EMBL" id="CAF1458712.1"/>
    </source>
</evidence>
<name>A0A816E0S9_9BILA</name>
<proteinExistence type="predicted"/>
<reference evidence="2" key="1">
    <citation type="submission" date="2021-02" db="EMBL/GenBank/DDBJ databases">
        <authorList>
            <person name="Nowell W R."/>
        </authorList>
    </citation>
    <scope>NUCLEOTIDE SEQUENCE</scope>
</reference>
<dbReference type="Proteomes" id="UP000663870">
    <property type="component" value="Unassembled WGS sequence"/>
</dbReference>
<comment type="caution">
    <text evidence="2">The sequence shown here is derived from an EMBL/GenBank/DDBJ whole genome shotgun (WGS) entry which is preliminary data.</text>
</comment>
<dbReference type="Proteomes" id="UP000663854">
    <property type="component" value="Unassembled WGS sequence"/>
</dbReference>
<evidence type="ECO:0000313" key="3">
    <source>
        <dbReference type="Proteomes" id="UP000663870"/>
    </source>
</evidence>
<dbReference type="AlphaFoldDB" id="A0A816E0S9"/>
<protein>
    <submittedName>
        <fullName evidence="2">Uncharacterized protein</fullName>
    </submittedName>
</protein>
<sequence>MFPNLQYLNFGRSSIWDERLYFFLTRPTVISTNLLELHVSLRTFYDCLYLLDGHFNQLHTLYVDLDLIGDLNREVNNIKKLPSLKCFWLHCKMITFVYDEFVLPLLQRMSNLEKLDLCINVGRRKRFFDDNDLKMNIINYMPQLNKFTFNICSLSSFYNEINLPSNEHIQKTFSNFNNKQIIYWTDYFPKEKYGYCHIYSYPYQLKYYNKITNNFPGGIFKYVRQVSLHDERPFEHEFFLRIAESFPFMEELIIRNHEQQINKQFRKSKNGNQDLSIIKYPYLKQLNLIDTCIDYYEQFLFDTKMDLAFGVRVGMIYGLVKEVTHNFTRNRTRNNCAKINYVNLRTEIQYGGYPDKFSGEQQQIPEYIKDYFPHTQID</sequence>
<dbReference type="EMBL" id="CAJNOH010007477">
    <property type="protein sequence ID" value="CAF1458712.1"/>
    <property type="molecule type" value="Genomic_DNA"/>
</dbReference>
<evidence type="ECO:0000313" key="2">
    <source>
        <dbReference type="EMBL" id="CAF1641328.1"/>
    </source>
</evidence>
<dbReference type="InterPro" id="IPR032675">
    <property type="entry name" value="LRR_dom_sf"/>
</dbReference>
<gene>
    <name evidence="2" type="ORF">JXQ802_LOCUS53241</name>
    <name evidence="1" type="ORF">PYM288_LOCUS36860</name>
</gene>
<organism evidence="2 3">
    <name type="scientific">Rotaria sordida</name>
    <dbReference type="NCBI Taxonomy" id="392033"/>
    <lineage>
        <taxon>Eukaryota</taxon>
        <taxon>Metazoa</taxon>
        <taxon>Spiralia</taxon>
        <taxon>Gnathifera</taxon>
        <taxon>Rotifera</taxon>
        <taxon>Eurotatoria</taxon>
        <taxon>Bdelloidea</taxon>
        <taxon>Philodinida</taxon>
        <taxon>Philodinidae</taxon>
        <taxon>Rotaria</taxon>
    </lineage>
</organism>
<dbReference type="EMBL" id="CAJNOL010009132">
    <property type="protein sequence ID" value="CAF1641328.1"/>
    <property type="molecule type" value="Genomic_DNA"/>
</dbReference>
<dbReference type="SUPFAM" id="SSF52047">
    <property type="entry name" value="RNI-like"/>
    <property type="match status" value="1"/>
</dbReference>
<accession>A0A816E0S9</accession>
<keyword evidence="3" id="KW-1185">Reference proteome</keyword>